<evidence type="ECO:0000313" key="2">
    <source>
        <dbReference type="Proteomes" id="UP000054324"/>
    </source>
</evidence>
<dbReference type="AlphaFoldDB" id="A0A074ZFI6"/>
<dbReference type="OrthoDB" id="1735926at2759"/>
<dbReference type="STRING" id="6198.A0A074ZFI6"/>
<feature type="non-terminal residue" evidence="1">
    <location>
        <position position="1"/>
    </location>
</feature>
<evidence type="ECO:0000313" key="1">
    <source>
        <dbReference type="EMBL" id="KER22000.1"/>
    </source>
</evidence>
<dbReference type="GeneID" id="20329123"/>
<sequence>QLTVPENITINLCKTCLPCARSPFDNKCCILLPLPNQRIPHKDFAAEVRANLDIELFIKEATLLLNLNCSTLDEILDAILNAVFTGTWNADTIGNNTPEQGDAAGSLDVDLNDGPTTSHTNTITTVQAKTLNAFRKMQKIYSSAIDLPALFVEAKKSLLLDVEFEGDRYQRLAKTIKGISVLDEDGLSTDQSWVCALCSLGPINRRYLALARLSTPVNLGRSSEGTCLILLVIT</sequence>
<proteinExistence type="predicted"/>
<dbReference type="CTD" id="20329123"/>
<feature type="non-terminal residue" evidence="1">
    <location>
        <position position="234"/>
    </location>
</feature>
<dbReference type="RefSeq" id="XP_009174252.1">
    <property type="nucleotide sequence ID" value="XM_009175988.1"/>
</dbReference>
<keyword evidence="2" id="KW-1185">Reference proteome</keyword>
<gene>
    <name evidence="1" type="ORF">T265_14957</name>
</gene>
<dbReference type="EMBL" id="KL596925">
    <property type="protein sequence ID" value="KER22000.1"/>
    <property type="molecule type" value="Genomic_DNA"/>
</dbReference>
<accession>A0A074ZFI6</accession>
<organism evidence="1 2">
    <name type="scientific">Opisthorchis viverrini</name>
    <name type="common">Southeast Asian liver fluke</name>
    <dbReference type="NCBI Taxonomy" id="6198"/>
    <lineage>
        <taxon>Eukaryota</taxon>
        <taxon>Metazoa</taxon>
        <taxon>Spiralia</taxon>
        <taxon>Lophotrochozoa</taxon>
        <taxon>Platyhelminthes</taxon>
        <taxon>Trematoda</taxon>
        <taxon>Digenea</taxon>
        <taxon>Opisthorchiida</taxon>
        <taxon>Opisthorchiata</taxon>
        <taxon>Opisthorchiidae</taxon>
        <taxon>Opisthorchis</taxon>
    </lineage>
</organism>
<reference evidence="1 2" key="1">
    <citation type="submission" date="2013-11" db="EMBL/GenBank/DDBJ databases">
        <title>Opisthorchis viverrini - life in the bile duct.</title>
        <authorList>
            <person name="Young N.D."/>
            <person name="Nagarajan N."/>
            <person name="Lin S.J."/>
            <person name="Korhonen P.K."/>
            <person name="Jex A.R."/>
            <person name="Hall R.S."/>
            <person name="Safavi-Hemami H."/>
            <person name="Kaewkong W."/>
            <person name="Bertrand D."/>
            <person name="Gao S."/>
            <person name="Seet Q."/>
            <person name="Wongkham S."/>
            <person name="Teh B.T."/>
            <person name="Wongkham C."/>
            <person name="Intapan P.M."/>
            <person name="Maleewong W."/>
            <person name="Yang X."/>
            <person name="Hu M."/>
            <person name="Wang Z."/>
            <person name="Hofmann A."/>
            <person name="Sternberg P.W."/>
            <person name="Tan P."/>
            <person name="Wang J."/>
            <person name="Gasser R.B."/>
        </authorList>
    </citation>
    <scope>NUCLEOTIDE SEQUENCE [LARGE SCALE GENOMIC DNA]</scope>
</reference>
<name>A0A074ZFI6_OPIVI</name>
<dbReference type="Proteomes" id="UP000054324">
    <property type="component" value="Unassembled WGS sequence"/>
</dbReference>
<dbReference type="KEGG" id="ovi:T265_14957"/>
<protein>
    <submittedName>
        <fullName evidence="1">Uncharacterized protein</fullName>
    </submittedName>
</protein>